<protein>
    <recommendedName>
        <fullName evidence="4">Tetratricopeptide repeat protein</fullName>
    </recommendedName>
</protein>
<evidence type="ECO:0000256" key="1">
    <source>
        <dbReference type="SAM" id="MobiDB-lite"/>
    </source>
</evidence>
<evidence type="ECO:0000313" key="3">
    <source>
        <dbReference type="Proteomes" id="UP000722125"/>
    </source>
</evidence>
<gene>
    <name evidence="2" type="ORF">KIN34_16070</name>
</gene>
<dbReference type="Proteomes" id="UP000722125">
    <property type="component" value="Unassembled WGS sequence"/>
</dbReference>
<sequence>MTTTVEAANREISRLRDLPYGLARTAAFEQLVARLEAEGPEAARAYGYAGLVESLVWGQEVQKAFVPFTRWLRWADEHPEHLDDGDWHLLHWSFKWMVSDLMEYPSVSREQIERTLADMERRYALAGNGMNAVRHERFLWEWSRGTPDAAAAYESWVTTPRDDFSQCEACEPGDRASYLFDAGRTDEGIRLLEATLPQDPRCATEPADMLSLLQLAYLDAGRYDDAARTYRRALASLDQAEGGMVGARGRHVVFLLRAGHRERALARLVAEGALLVAAPTPWLRLVFLRQAAGVTAWWRTHEPERPVAIEGVPAGTVAELDDWVLAQARALTSQFDERDGTDGSARALAEALVLDVVTEPVDLTVLALGGRRESVAPAADGHGSGHEPAGTRDAGPAADGTSTSLDDRLRALSASAEDAFRRGDLAVAGEEYQRLAVAAQDGGLLTAAGMAYAEAARCAQELHDEVSAGWAYEQAVALLRAGGAEPLVVAAVVRAWAPVAAEHGRAEALLDELARLDAALGAEPEAAAGGDAPDEAATALRAERARLTDIRARTLATLGRAEEAAGLAVQGAEAFAGVGMIASASDAFWLAGRLHRDLAQEDRALWCLESAVEGFELARDRQRRAGAAGDLITLLRARGQDGRADELARSLA</sequence>
<dbReference type="EMBL" id="JAHBOH010000002">
    <property type="protein sequence ID" value="MBT0995796.1"/>
    <property type="molecule type" value="Genomic_DNA"/>
</dbReference>
<evidence type="ECO:0000313" key="2">
    <source>
        <dbReference type="EMBL" id="MBT0995796.1"/>
    </source>
</evidence>
<proteinExistence type="predicted"/>
<comment type="caution">
    <text evidence="2">The sequence shown here is derived from an EMBL/GenBank/DDBJ whole genome shotgun (WGS) entry which is preliminary data.</text>
</comment>
<dbReference type="SUPFAM" id="SSF48452">
    <property type="entry name" value="TPR-like"/>
    <property type="match status" value="2"/>
</dbReference>
<reference evidence="2 3" key="1">
    <citation type="submission" date="2021-05" db="EMBL/GenBank/DDBJ databases">
        <title>Description of Cellulomonas sp. DKR-3 sp. nov.</title>
        <authorList>
            <person name="Dahal R.H."/>
            <person name="Chaudhary D.K."/>
        </authorList>
    </citation>
    <scope>NUCLEOTIDE SEQUENCE [LARGE SCALE GENOMIC DNA]</scope>
    <source>
        <strain evidence="2 3">DKR-3</strain>
    </source>
</reference>
<organism evidence="2 3">
    <name type="scientific">Cellulomonas fulva</name>
    <dbReference type="NCBI Taxonomy" id="2835530"/>
    <lineage>
        <taxon>Bacteria</taxon>
        <taxon>Bacillati</taxon>
        <taxon>Actinomycetota</taxon>
        <taxon>Actinomycetes</taxon>
        <taxon>Micrococcales</taxon>
        <taxon>Cellulomonadaceae</taxon>
        <taxon>Cellulomonas</taxon>
    </lineage>
</organism>
<accession>A0ABS5U346</accession>
<dbReference type="RefSeq" id="WP_214352967.1">
    <property type="nucleotide sequence ID" value="NZ_JAHBOH010000002.1"/>
</dbReference>
<keyword evidence="3" id="KW-1185">Reference proteome</keyword>
<name>A0ABS5U346_9CELL</name>
<dbReference type="InterPro" id="IPR011990">
    <property type="entry name" value="TPR-like_helical_dom_sf"/>
</dbReference>
<evidence type="ECO:0008006" key="4">
    <source>
        <dbReference type="Google" id="ProtNLM"/>
    </source>
</evidence>
<feature type="region of interest" description="Disordered" evidence="1">
    <location>
        <begin position="376"/>
        <end position="404"/>
    </location>
</feature>
<dbReference type="Gene3D" id="1.25.40.10">
    <property type="entry name" value="Tetratricopeptide repeat domain"/>
    <property type="match status" value="1"/>
</dbReference>